<dbReference type="InterPro" id="IPR028945">
    <property type="entry name" value="Get1"/>
</dbReference>
<keyword evidence="5 9" id="KW-1133">Transmembrane helix</keyword>
<dbReference type="GO" id="GO:0043495">
    <property type="term" value="F:protein-membrane adaptor activity"/>
    <property type="evidence" value="ECO:0007669"/>
    <property type="project" value="TreeGrafter"/>
</dbReference>
<comment type="similarity">
    <text evidence="2">Belongs to the WRB/GET1 family.</text>
</comment>
<evidence type="ECO:0000256" key="9">
    <source>
        <dbReference type="SAM" id="Phobius"/>
    </source>
</evidence>
<feature type="compositionally biased region" description="Polar residues" evidence="8">
    <location>
        <begin position="1"/>
        <end position="11"/>
    </location>
</feature>
<evidence type="ECO:0000256" key="8">
    <source>
        <dbReference type="SAM" id="MobiDB-lite"/>
    </source>
</evidence>
<dbReference type="PANTHER" id="PTHR42650">
    <property type="entry name" value="TAIL-ANCHORED PROTEIN INSERTION RECEPTOR WRB"/>
    <property type="match status" value="1"/>
</dbReference>
<evidence type="ECO:0000256" key="6">
    <source>
        <dbReference type="ARBA" id="ARBA00023136"/>
    </source>
</evidence>
<organism evidence="10 11">
    <name type="scientific">Aedes aegypti</name>
    <name type="common">Yellowfever mosquito</name>
    <name type="synonym">Culex aegypti</name>
    <dbReference type="NCBI Taxonomy" id="7159"/>
    <lineage>
        <taxon>Eukaryota</taxon>
        <taxon>Metazoa</taxon>
        <taxon>Ecdysozoa</taxon>
        <taxon>Arthropoda</taxon>
        <taxon>Hexapoda</taxon>
        <taxon>Insecta</taxon>
        <taxon>Pterygota</taxon>
        <taxon>Neoptera</taxon>
        <taxon>Endopterygota</taxon>
        <taxon>Diptera</taxon>
        <taxon>Nematocera</taxon>
        <taxon>Culicoidea</taxon>
        <taxon>Culicidae</taxon>
        <taxon>Culicinae</taxon>
        <taxon>Aedini</taxon>
        <taxon>Aedes</taxon>
        <taxon>Stegomyia</taxon>
    </lineage>
</organism>
<evidence type="ECO:0000313" key="10">
    <source>
        <dbReference type="EMBL" id="EAT46001.1"/>
    </source>
</evidence>
<keyword evidence="6 9" id="KW-0472">Membrane</keyword>
<reference evidence="10" key="1">
    <citation type="submission" date="2005-10" db="EMBL/GenBank/DDBJ databases">
        <authorList>
            <person name="Loftus B.J."/>
            <person name="Nene V.M."/>
            <person name="Hannick L.I."/>
            <person name="Bidwell S."/>
            <person name="Haas B."/>
            <person name="Amedeo P."/>
            <person name="Orvis J."/>
            <person name="Wortman J.R."/>
            <person name="White O.R."/>
            <person name="Salzberg S."/>
            <person name="Shumway M."/>
            <person name="Koo H."/>
            <person name="Zhao Y."/>
            <person name="Holmes M."/>
            <person name="Miller J."/>
            <person name="Schatz M."/>
            <person name="Pop M."/>
            <person name="Pai G."/>
            <person name="Utterback T."/>
            <person name="Rogers Y.-H."/>
            <person name="Kravitz S."/>
            <person name="Fraser C.M."/>
        </authorList>
    </citation>
    <scope>NUCLEOTIDE SEQUENCE</scope>
    <source>
        <strain evidence="10">Liverpool</strain>
    </source>
</reference>
<evidence type="ECO:0000256" key="4">
    <source>
        <dbReference type="ARBA" id="ARBA00022824"/>
    </source>
</evidence>
<evidence type="ECO:0000256" key="5">
    <source>
        <dbReference type="ARBA" id="ARBA00022989"/>
    </source>
</evidence>
<evidence type="ECO:0000313" key="11">
    <source>
        <dbReference type="Proteomes" id="UP000682892"/>
    </source>
</evidence>
<keyword evidence="3 9" id="KW-0812">Transmembrane</keyword>
<feature type="region of interest" description="Disordered" evidence="8">
    <location>
        <begin position="1"/>
        <end position="41"/>
    </location>
</feature>
<gene>
    <name evidence="10" type="ORF">AaeL_AAEL002770</name>
</gene>
<dbReference type="eggNOG" id="KOG4253">
    <property type="taxonomic scope" value="Eukaryota"/>
</dbReference>
<dbReference type="HOGENOM" id="CLU_628843_0_0_1"/>
<feature type="region of interest" description="Disordered" evidence="8">
    <location>
        <begin position="221"/>
        <end position="243"/>
    </location>
</feature>
<accession>Q17H90</accession>
<feature type="coiled-coil region" evidence="7">
    <location>
        <begin position="47"/>
        <end position="136"/>
    </location>
</feature>
<sequence>MGATASLNVPTGATKKTTRSTGSKVTSSRKSKKTNASKTISVTSSARARLALELEVLNEQQQLEELELEEEKQIRARQIAQEKLIKDRELEIETKKLAEEKAFLEKKTAEELKFRRDQMAIKKKSLEEKAKLIREQSLRGSSRSSSVSQSVSELSEKVNKWLEKTEEHVGENHESALRASDPVNKVLINSFGNLGLTQRDGGEQNGTPSAVLHDLNNCLNEVRPTPGPMRERHSSMTRREQENRQLCYDQQNANKEEIIASDNRMDPTNRQLAARQVMGKDLPIFSGNPEEWPIWILPLVLREPPQLISLRAQIEQARRELAKISMRENYLEYVHKERALVQLEKEMAVPRDSYNSRKLIYDYGIGYGLYAVLALGLIGISIFYRYTPVVVFGSNFNFEPFGKVLNFPTGVPNAVSTVFWIVVNNFVARTMVGYVK</sequence>
<evidence type="ECO:0000256" key="1">
    <source>
        <dbReference type="ARBA" id="ARBA00004586"/>
    </source>
</evidence>
<name>Q17H90_AEDAE</name>
<dbReference type="GO" id="GO:0071816">
    <property type="term" value="P:tail-anchored membrane protein insertion into ER membrane"/>
    <property type="evidence" value="ECO:0007669"/>
    <property type="project" value="InterPro"/>
</dbReference>
<dbReference type="EMBL" id="CH477252">
    <property type="protein sequence ID" value="EAT46001.1"/>
    <property type="molecule type" value="Genomic_DNA"/>
</dbReference>
<reference evidence="10" key="2">
    <citation type="journal article" date="2007" name="Science">
        <title>Genome sequence of Aedes aegypti, a major arbovirus vector.</title>
        <authorList>
            <person name="Nene V."/>
            <person name="Wortman J.R."/>
            <person name="Lawson D."/>
            <person name="Haas B."/>
            <person name="Kodira C."/>
            <person name="Tu Z.J."/>
            <person name="Loftus B."/>
            <person name="Xi Z."/>
            <person name="Megy K."/>
            <person name="Grabherr M."/>
            <person name="Ren Q."/>
            <person name="Zdobnov E.M."/>
            <person name="Lobo N.F."/>
            <person name="Campbell K.S."/>
            <person name="Brown S.E."/>
            <person name="Bonaldo M.F."/>
            <person name="Zhu J."/>
            <person name="Sinkins S.P."/>
            <person name="Hogenkamp D.G."/>
            <person name="Amedeo P."/>
            <person name="Arensburger P."/>
            <person name="Atkinson P.W."/>
            <person name="Bidwell S."/>
            <person name="Biedler J."/>
            <person name="Birney E."/>
            <person name="Bruggner R.V."/>
            <person name="Costas J."/>
            <person name="Coy M.R."/>
            <person name="Crabtree J."/>
            <person name="Crawford M."/>
            <person name="Debruyn B."/>
            <person name="Decaprio D."/>
            <person name="Eiglmeier K."/>
            <person name="Eisenstadt E."/>
            <person name="El-Dorry H."/>
            <person name="Gelbart W.M."/>
            <person name="Gomes S.L."/>
            <person name="Hammond M."/>
            <person name="Hannick L.I."/>
            <person name="Hogan J.R."/>
            <person name="Holmes M.H."/>
            <person name="Jaffe D."/>
            <person name="Johnston J.S."/>
            <person name="Kennedy R.C."/>
            <person name="Koo H."/>
            <person name="Kravitz S."/>
            <person name="Kriventseva E.V."/>
            <person name="Kulp D."/>
            <person name="Labutti K."/>
            <person name="Lee E."/>
            <person name="Li S."/>
            <person name="Lovin D.D."/>
            <person name="Mao C."/>
            <person name="Mauceli E."/>
            <person name="Menck C.F."/>
            <person name="Miller J.R."/>
            <person name="Montgomery P."/>
            <person name="Mori A."/>
            <person name="Nascimento A.L."/>
            <person name="Naveira H.F."/>
            <person name="Nusbaum C."/>
            <person name="O'leary S."/>
            <person name="Orvis J."/>
            <person name="Pertea M."/>
            <person name="Quesneville H."/>
            <person name="Reidenbach K.R."/>
            <person name="Rogers Y.H."/>
            <person name="Roth C.W."/>
            <person name="Schneider J.R."/>
            <person name="Schatz M."/>
            <person name="Shumway M."/>
            <person name="Stanke M."/>
            <person name="Stinson E.O."/>
            <person name="Tubio J.M."/>
            <person name="Vanzee J.P."/>
            <person name="Verjovski-Almeida S."/>
            <person name="Werner D."/>
            <person name="White O."/>
            <person name="Wyder S."/>
            <person name="Zeng Q."/>
            <person name="Zhao Q."/>
            <person name="Zhao Y."/>
            <person name="Hill C.A."/>
            <person name="Raikhel A.S."/>
            <person name="Soares M.B."/>
            <person name="Knudson D.L."/>
            <person name="Lee N.H."/>
            <person name="Galagan J."/>
            <person name="Salzberg S.L."/>
            <person name="Paulsen I.T."/>
            <person name="Dimopoulos G."/>
            <person name="Collins F.H."/>
            <person name="Birren B."/>
            <person name="Fraser-Liggett C.M."/>
            <person name="Severson D.W."/>
        </authorList>
    </citation>
    <scope>NUCLEOTIDE SEQUENCE [LARGE SCALE GENOMIC DNA]</scope>
    <source>
        <strain evidence="10">Liverpool</strain>
    </source>
</reference>
<dbReference type="PANTHER" id="PTHR42650:SF1">
    <property type="entry name" value="GUIDED ENTRY OF TAIL-ANCHORED PROTEINS FACTOR 1"/>
    <property type="match status" value="1"/>
</dbReference>
<protein>
    <submittedName>
        <fullName evidence="10">AAEL002770-PA</fullName>
    </submittedName>
</protein>
<dbReference type="PaxDb" id="7159-AAEL002770-PA"/>
<dbReference type="GO" id="GO:0005789">
    <property type="term" value="C:endoplasmic reticulum membrane"/>
    <property type="evidence" value="ECO:0007669"/>
    <property type="project" value="UniProtKB-SubCell"/>
</dbReference>
<feature type="transmembrane region" description="Helical" evidence="9">
    <location>
        <begin position="404"/>
        <end position="427"/>
    </location>
</feature>
<dbReference type="Proteomes" id="UP000682892">
    <property type="component" value="Unassembled WGS sequence"/>
</dbReference>
<comment type="subcellular location">
    <subcellularLocation>
        <location evidence="1">Endoplasmic reticulum membrane</location>
    </subcellularLocation>
</comment>
<dbReference type="OMA" id="HAIEPND"/>
<dbReference type="GO" id="GO:0043529">
    <property type="term" value="C:GET complex"/>
    <property type="evidence" value="ECO:0007669"/>
    <property type="project" value="TreeGrafter"/>
</dbReference>
<feature type="compositionally biased region" description="Basic and acidic residues" evidence="8">
    <location>
        <begin position="229"/>
        <end position="243"/>
    </location>
</feature>
<evidence type="ECO:0000256" key="3">
    <source>
        <dbReference type="ARBA" id="ARBA00022692"/>
    </source>
</evidence>
<dbReference type="Pfam" id="PF04420">
    <property type="entry name" value="CHD5"/>
    <property type="match status" value="1"/>
</dbReference>
<proteinExistence type="inferred from homology"/>
<dbReference type="VEuPathDB" id="VectorBase:AAEL021418"/>
<feature type="transmembrane region" description="Helical" evidence="9">
    <location>
        <begin position="360"/>
        <end position="384"/>
    </location>
</feature>
<keyword evidence="7" id="KW-0175">Coiled coil</keyword>
<evidence type="ECO:0000256" key="2">
    <source>
        <dbReference type="ARBA" id="ARBA00010799"/>
    </source>
</evidence>
<dbReference type="STRING" id="7159.Q17H90"/>
<reference evidence="10" key="3">
    <citation type="submission" date="2012-09" db="EMBL/GenBank/DDBJ databases">
        <authorList>
            <consortium name="VectorBase"/>
        </authorList>
    </citation>
    <scope>NUCLEOTIDE SEQUENCE</scope>
    <source>
        <strain evidence="10">Liverpool</strain>
    </source>
</reference>
<dbReference type="AlphaFoldDB" id="Q17H90"/>
<evidence type="ECO:0000256" key="7">
    <source>
        <dbReference type="SAM" id="Coils"/>
    </source>
</evidence>
<keyword evidence="4" id="KW-0256">Endoplasmic reticulum</keyword>